<sequence>MPYRQQTLLNGLNTPQHPTSSTSPMNDEERLDNPYHHDSLLDCNNEACFGGLMDSRIALHSSTYGQ</sequence>
<accession>A0A369JMP0</accession>
<feature type="compositionally biased region" description="Polar residues" evidence="1">
    <location>
        <begin position="1"/>
        <end position="25"/>
    </location>
</feature>
<name>A0A369JMP0_HYPMA</name>
<evidence type="ECO:0000313" key="2">
    <source>
        <dbReference type="EMBL" id="RDB23499.1"/>
    </source>
</evidence>
<dbReference type="AlphaFoldDB" id="A0A369JMP0"/>
<reference evidence="2" key="1">
    <citation type="submission" date="2018-04" db="EMBL/GenBank/DDBJ databases">
        <title>Whole genome sequencing of Hypsizygus marmoreus.</title>
        <authorList>
            <person name="Choi I.-G."/>
            <person name="Min B."/>
            <person name="Kim J.-G."/>
            <person name="Kim S."/>
            <person name="Oh Y.-L."/>
            <person name="Kong W.-S."/>
            <person name="Park H."/>
            <person name="Jeong J."/>
            <person name="Song E.-S."/>
        </authorList>
    </citation>
    <scope>NUCLEOTIDE SEQUENCE [LARGE SCALE GENOMIC DNA]</scope>
    <source>
        <strain evidence="2">51987-8</strain>
    </source>
</reference>
<proteinExistence type="predicted"/>
<feature type="region of interest" description="Disordered" evidence="1">
    <location>
        <begin position="1"/>
        <end position="33"/>
    </location>
</feature>
<dbReference type="Proteomes" id="UP000076154">
    <property type="component" value="Unassembled WGS sequence"/>
</dbReference>
<evidence type="ECO:0000256" key="1">
    <source>
        <dbReference type="SAM" id="MobiDB-lite"/>
    </source>
</evidence>
<keyword evidence="3" id="KW-1185">Reference proteome</keyword>
<organism evidence="2 3">
    <name type="scientific">Hypsizygus marmoreus</name>
    <name type="common">White beech mushroom</name>
    <name type="synonym">Agaricus marmoreus</name>
    <dbReference type="NCBI Taxonomy" id="39966"/>
    <lineage>
        <taxon>Eukaryota</taxon>
        <taxon>Fungi</taxon>
        <taxon>Dikarya</taxon>
        <taxon>Basidiomycota</taxon>
        <taxon>Agaricomycotina</taxon>
        <taxon>Agaricomycetes</taxon>
        <taxon>Agaricomycetidae</taxon>
        <taxon>Agaricales</taxon>
        <taxon>Tricholomatineae</taxon>
        <taxon>Lyophyllaceae</taxon>
        <taxon>Hypsizygus</taxon>
    </lineage>
</organism>
<comment type="caution">
    <text evidence="2">The sequence shown here is derived from an EMBL/GenBank/DDBJ whole genome shotgun (WGS) entry which is preliminary data.</text>
</comment>
<evidence type="ECO:0000313" key="3">
    <source>
        <dbReference type="Proteomes" id="UP000076154"/>
    </source>
</evidence>
<protein>
    <submittedName>
        <fullName evidence="2">Uncharacterized protein</fullName>
    </submittedName>
</protein>
<gene>
    <name evidence="2" type="ORF">Hypma_009363</name>
</gene>
<dbReference type="InParanoid" id="A0A369JMP0"/>
<dbReference type="EMBL" id="LUEZ02000046">
    <property type="protein sequence ID" value="RDB23499.1"/>
    <property type="molecule type" value="Genomic_DNA"/>
</dbReference>